<keyword evidence="6 9" id="KW-1133">Transmembrane helix</keyword>
<feature type="transmembrane region" description="Helical" evidence="9">
    <location>
        <begin position="356"/>
        <end position="379"/>
    </location>
</feature>
<evidence type="ECO:0000313" key="12">
    <source>
        <dbReference type="Proteomes" id="UP000053820"/>
    </source>
</evidence>
<evidence type="ECO:0000313" key="11">
    <source>
        <dbReference type="EMBL" id="KIJ58252.1"/>
    </source>
</evidence>
<dbReference type="GO" id="GO:0005524">
    <property type="term" value="F:ATP binding"/>
    <property type="evidence" value="ECO:0007669"/>
    <property type="project" value="UniProtKB-KW"/>
</dbReference>
<keyword evidence="12" id="KW-1185">Reference proteome</keyword>
<dbReference type="GO" id="GO:0140359">
    <property type="term" value="F:ABC-type transporter activity"/>
    <property type="evidence" value="ECO:0007669"/>
    <property type="project" value="InterPro"/>
</dbReference>
<evidence type="ECO:0000256" key="2">
    <source>
        <dbReference type="ARBA" id="ARBA00022692"/>
    </source>
</evidence>
<dbReference type="PANTHER" id="PTHR24223">
    <property type="entry name" value="ATP-BINDING CASSETTE SUB-FAMILY C"/>
    <property type="match status" value="1"/>
</dbReference>
<feature type="transmembrane region" description="Helical" evidence="9">
    <location>
        <begin position="180"/>
        <end position="198"/>
    </location>
</feature>
<dbReference type="EMBL" id="KN839964">
    <property type="protein sequence ID" value="KIJ58252.1"/>
    <property type="molecule type" value="Genomic_DNA"/>
</dbReference>
<dbReference type="Gene3D" id="1.20.1560.10">
    <property type="entry name" value="ABC transporter type 1, transmembrane domain"/>
    <property type="match status" value="1"/>
</dbReference>
<dbReference type="OrthoDB" id="3042558at2759"/>
<keyword evidence="3" id="KW-0677">Repeat</keyword>
<reference evidence="11 12" key="1">
    <citation type="submission" date="2014-04" db="EMBL/GenBank/DDBJ databases">
        <title>Evolutionary Origins and Diversification of the Mycorrhizal Mutualists.</title>
        <authorList>
            <consortium name="DOE Joint Genome Institute"/>
            <consortium name="Mycorrhizal Genomics Consortium"/>
            <person name="Kohler A."/>
            <person name="Kuo A."/>
            <person name="Nagy L.G."/>
            <person name="Floudas D."/>
            <person name="Copeland A."/>
            <person name="Barry K.W."/>
            <person name="Cichocki N."/>
            <person name="Veneault-Fourrey C."/>
            <person name="LaButti K."/>
            <person name="Lindquist E.A."/>
            <person name="Lipzen A."/>
            <person name="Lundell T."/>
            <person name="Morin E."/>
            <person name="Murat C."/>
            <person name="Riley R."/>
            <person name="Ohm R."/>
            <person name="Sun H."/>
            <person name="Tunlid A."/>
            <person name="Henrissat B."/>
            <person name="Grigoriev I.V."/>
            <person name="Hibbett D.S."/>
            <person name="Martin F."/>
        </authorList>
    </citation>
    <scope>NUCLEOTIDE SEQUENCE [LARGE SCALE GENOMIC DNA]</scope>
    <source>
        <strain evidence="11 12">MD-312</strain>
    </source>
</reference>
<feature type="transmembrane region" description="Helical" evidence="9">
    <location>
        <begin position="6"/>
        <end position="25"/>
    </location>
</feature>
<evidence type="ECO:0000256" key="3">
    <source>
        <dbReference type="ARBA" id="ARBA00022737"/>
    </source>
</evidence>
<feature type="region of interest" description="Disordered" evidence="8">
    <location>
        <begin position="410"/>
        <end position="433"/>
    </location>
</feature>
<dbReference type="InterPro" id="IPR036640">
    <property type="entry name" value="ABC1_TM_sf"/>
</dbReference>
<dbReference type="HOGENOM" id="CLU_503481_0_0_1"/>
<feature type="domain" description="ABC transmembrane type-1" evidence="10">
    <location>
        <begin position="317"/>
        <end position="525"/>
    </location>
</feature>
<protein>
    <recommendedName>
        <fullName evidence="10">ABC transmembrane type-1 domain-containing protein</fullName>
    </recommendedName>
</protein>
<dbReference type="InterPro" id="IPR011527">
    <property type="entry name" value="ABC1_TM_dom"/>
</dbReference>
<evidence type="ECO:0000256" key="9">
    <source>
        <dbReference type="SAM" id="Phobius"/>
    </source>
</evidence>
<dbReference type="SUPFAM" id="SSF90123">
    <property type="entry name" value="ABC transporter transmembrane region"/>
    <property type="match status" value="1"/>
</dbReference>
<feature type="transmembrane region" description="Helical" evidence="9">
    <location>
        <begin position="141"/>
        <end position="160"/>
    </location>
</feature>
<keyword evidence="7 9" id="KW-0472">Membrane</keyword>
<evidence type="ECO:0000256" key="1">
    <source>
        <dbReference type="ARBA" id="ARBA00022448"/>
    </source>
</evidence>
<dbReference type="Proteomes" id="UP000053820">
    <property type="component" value="Unassembled WGS sequence"/>
</dbReference>
<proteinExistence type="predicted"/>
<evidence type="ECO:0000259" key="10">
    <source>
        <dbReference type="PROSITE" id="PS50929"/>
    </source>
</evidence>
<dbReference type="PANTHER" id="PTHR24223:SF353">
    <property type="entry name" value="ABC TRANSPORTER ATP-BINDING PROTEIN_PERMEASE VMR1-RELATED"/>
    <property type="match status" value="1"/>
</dbReference>
<name>A0A0C9W7A4_9AGAM</name>
<evidence type="ECO:0000256" key="4">
    <source>
        <dbReference type="ARBA" id="ARBA00022741"/>
    </source>
</evidence>
<feature type="transmembrane region" description="Helical" evidence="9">
    <location>
        <begin position="107"/>
        <end position="129"/>
    </location>
</feature>
<dbReference type="GO" id="GO:0000329">
    <property type="term" value="C:fungal-type vacuole membrane"/>
    <property type="evidence" value="ECO:0007669"/>
    <property type="project" value="TreeGrafter"/>
</dbReference>
<evidence type="ECO:0000256" key="5">
    <source>
        <dbReference type="ARBA" id="ARBA00022840"/>
    </source>
</evidence>
<organism evidence="11 12">
    <name type="scientific">Hydnomerulius pinastri MD-312</name>
    <dbReference type="NCBI Taxonomy" id="994086"/>
    <lineage>
        <taxon>Eukaryota</taxon>
        <taxon>Fungi</taxon>
        <taxon>Dikarya</taxon>
        <taxon>Basidiomycota</taxon>
        <taxon>Agaricomycotina</taxon>
        <taxon>Agaricomycetes</taxon>
        <taxon>Agaricomycetidae</taxon>
        <taxon>Boletales</taxon>
        <taxon>Boletales incertae sedis</taxon>
        <taxon>Leucogyrophana</taxon>
    </lineage>
</organism>
<keyword evidence="4" id="KW-0547">Nucleotide-binding</keyword>
<evidence type="ECO:0000256" key="6">
    <source>
        <dbReference type="ARBA" id="ARBA00022989"/>
    </source>
</evidence>
<dbReference type="PROSITE" id="PS50929">
    <property type="entry name" value="ABC_TM1F"/>
    <property type="match status" value="1"/>
</dbReference>
<keyword evidence="5" id="KW-0067">ATP-binding</keyword>
<feature type="transmembrane region" description="Helical" evidence="9">
    <location>
        <begin position="474"/>
        <end position="496"/>
    </location>
</feature>
<dbReference type="Pfam" id="PF00664">
    <property type="entry name" value="ABC_membrane"/>
    <property type="match status" value="1"/>
</dbReference>
<evidence type="ECO:0000256" key="8">
    <source>
        <dbReference type="SAM" id="MobiDB-lite"/>
    </source>
</evidence>
<dbReference type="AlphaFoldDB" id="A0A0C9W7A4"/>
<gene>
    <name evidence="11" type="ORF">HYDPIDRAFT_44556</name>
</gene>
<keyword evidence="2 9" id="KW-0812">Transmembrane</keyword>
<evidence type="ECO:0000256" key="7">
    <source>
        <dbReference type="ARBA" id="ARBA00023136"/>
    </source>
</evidence>
<feature type="transmembrane region" description="Helical" evidence="9">
    <location>
        <begin position="303"/>
        <end position="331"/>
    </location>
</feature>
<keyword evidence="1" id="KW-0813">Transport</keyword>
<feature type="transmembrane region" description="Helical" evidence="9">
    <location>
        <begin position="78"/>
        <end position="101"/>
    </location>
</feature>
<feature type="compositionally biased region" description="Basic and acidic residues" evidence="8">
    <location>
        <begin position="414"/>
        <end position="428"/>
    </location>
</feature>
<dbReference type="InterPro" id="IPR050173">
    <property type="entry name" value="ABC_transporter_C-like"/>
</dbReference>
<sequence>MPEYQLPLAAVLAVIGVGSLVVLYLTRSQEGKIQLPTHGEDGESLVRDPFDVTRPEDVVDGFPINEEEFWNNVRLWKIFTSTLLAAVLVIQSISLGWTIAADEGDSILLYALHAGYALYLTLLAVRSVYQNTIEPHSESMIHLAVLTVVPTVLLFTTAILPSSASVTVSLLQDIPALRGLWYAVLALYAVATVIVFTMPSGPSMHFPPENIYSEKTMKAATNLDQENVCGVVGASVWDFLLFSYTTKVVMLGYTSESLEIGDLPVVPGNMRGTHLYAAMRHTVRTVKWRLRWWRPKIGSGWELAYRLVMVNILPFTALMLMAVVSACLFYTRPLFLEQVVLYLESDPERKDRSWGWFYVAGLFFANAFSYITIGQLWYLTMTTVQARLKIQLNTILFGKTLVRKDVASSSGAADKSKDGDKDKDKDAKDDEDDFSSKAQIMTLMTTDVDRVSDFSWQMFSLVDSPVEVLIGTLFLYKLLGVSCFIGLAVICLFLPLNHYGGKIVVGAQENLMKARDERVALMNEVRLVTDMACTDHRDPEL</sequence>
<accession>A0A0C9W7A4</accession>